<dbReference type="SUPFAM" id="SSF46626">
    <property type="entry name" value="Cytochrome c"/>
    <property type="match status" value="3"/>
</dbReference>
<evidence type="ECO:0000256" key="8">
    <source>
        <dbReference type="ARBA" id="ARBA00023136"/>
    </source>
</evidence>
<evidence type="ECO:0000256" key="10">
    <source>
        <dbReference type="SAM" id="Phobius"/>
    </source>
</evidence>
<keyword evidence="8 10" id="KW-0472">Membrane</keyword>
<keyword evidence="10" id="KW-0812">Transmembrane</keyword>
<feature type="domain" description="Cytochrome c" evidence="11">
    <location>
        <begin position="47"/>
        <end position="150"/>
    </location>
</feature>
<comment type="subcellular location">
    <subcellularLocation>
        <location evidence="1">Cell membrane</location>
    </subcellularLocation>
</comment>
<feature type="domain" description="Cytochrome c" evidence="11">
    <location>
        <begin position="312"/>
        <end position="398"/>
    </location>
</feature>
<evidence type="ECO:0000256" key="9">
    <source>
        <dbReference type="PROSITE-ProRule" id="PRU00433"/>
    </source>
</evidence>
<keyword evidence="2" id="KW-1003">Cell membrane</keyword>
<dbReference type="PIRSF" id="PIRSF000018">
    <property type="entry name" value="Mb_ADH_cyt_c"/>
    <property type="match status" value="1"/>
</dbReference>
<organism evidence="12 13">
    <name type="scientific">Paracoccus pacificus</name>
    <dbReference type="NCBI Taxonomy" id="1463598"/>
    <lineage>
        <taxon>Bacteria</taxon>
        <taxon>Pseudomonadati</taxon>
        <taxon>Pseudomonadota</taxon>
        <taxon>Alphaproteobacteria</taxon>
        <taxon>Rhodobacterales</taxon>
        <taxon>Paracoccaceae</taxon>
        <taxon>Paracoccus</taxon>
    </lineage>
</organism>
<name>A0ABW4RBK9_9RHOB</name>
<dbReference type="EMBL" id="JBHUEN010000043">
    <property type="protein sequence ID" value="MFD1883110.1"/>
    <property type="molecule type" value="Genomic_DNA"/>
</dbReference>
<comment type="caution">
    <text evidence="12">The sequence shown here is derived from an EMBL/GenBank/DDBJ whole genome shotgun (WGS) entry which is preliminary data.</text>
</comment>
<evidence type="ECO:0000313" key="12">
    <source>
        <dbReference type="EMBL" id="MFD1883110.1"/>
    </source>
</evidence>
<gene>
    <name evidence="12" type="ORF">ACFSCT_15425</name>
</gene>
<evidence type="ECO:0000259" key="11">
    <source>
        <dbReference type="PROSITE" id="PS51007"/>
    </source>
</evidence>
<reference evidence="13" key="1">
    <citation type="journal article" date="2019" name="Int. J. Syst. Evol. Microbiol.">
        <title>The Global Catalogue of Microorganisms (GCM) 10K type strain sequencing project: providing services to taxonomists for standard genome sequencing and annotation.</title>
        <authorList>
            <consortium name="The Broad Institute Genomics Platform"/>
            <consortium name="The Broad Institute Genome Sequencing Center for Infectious Disease"/>
            <person name="Wu L."/>
            <person name="Ma J."/>
        </authorList>
    </citation>
    <scope>NUCLEOTIDE SEQUENCE [LARGE SCALE GENOMIC DNA]</scope>
    <source>
        <strain evidence="13">CCUG 56029</strain>
    </source>
</reference>
<proteinExistence type="predicted"/>
<dbReference type="InterPro" id="IPR009056">
    <property type="entry name" value="Cyt_c-like_dom"/>
</dbReference>
<dbReference type="InterPro" id="IPR014353">
    <property type="entry name" value="Membr-bd_ADH_cyt_c"/>
</dbReference>
<evidence type="ECO:0000256" key="4">
    <source>
        <dbReference type="ARBA" id="ARBA00022723"/>
    </source>
</evidence>
<protein>
    <submittedName>
        <fullName evidence="12">C-type cytochrome</fullName>
    </submittedName>
</protein>
<evidence type="ECO:0000256" key="7">
    <source>
        <dbReference type="ARBA" id="ARBA00023004"/>
    </source>
</evidence>
<evidence type="ECO:0000313" key="13">
    <source>
        <dbReference type="Proteomes" id="UP001597213"/>
    </source>
</evidence>
<feature type="transmembrane region" description="Helical" evidence="10">
    <location>
        <begin position="9"/>
        <end position="28"/>
    </location>
</feature>
<dbReference type="PANTHER" id="PTHR35008:SF8">
    <property type="entry name" value="ALCOHOL DEHYDROGENASE CYTOCHROME C SUBUNIT"/>
    <property type="match status" value="1"/>
</dbReference>
<keyword evidence="6" id="KW-0677">Repeat</keyword>
<evidence type="ECO:0000256" key="3">
    <source>
        <dbReference type="ARBA" id="ARBA00022617"/>
    </source>
</evidence>
<keyword evidence="4 9" id="KW-0479">Metal-binding</keyword>
<sequence length="441" mass="47372">MRAEAILRILAWFVVLVLVGAAVFLWLARRPAIPENPSAASQAFPAATIARGADLAAVGNCVACHTKPGEPAFAGGLDIPTPFGEIYSTNITPDPETGIGNWSLDAFRRAMREGVDRAGNHLYPAFPYDQYTRVSDDDIAALYAYLMTRPAVRREDTPNRLVFPLGFRPILAGWKLLFLDKGELPPRDDKSDQWNRGAYLTEGLGHCAGCHTPRNAFGALDDNRHFDGGEAEGWQAVALNASNPAPVPWTQETLQQYLRQGWNQTHGVAAGPMAEVTANLRFLPDADIEAMAVYLLDQMGSRAPRVTDRADAPAGRGAEIYAATCAQCHDAGKPQPFGGLPLSQSTPVNAPHPQNVVNLVMFGLPPADGEAAPIMPGFGNALNDADMVALLGYLRARFSAAPAWQGLDRIVGDTRSGRYRVTTLPANGIERGPANVNAKGD</sequence>
<dbReference type="Proteomes" id="UP001597213">
    <property type="component" value="Unassembled WGS sequence"/>
</dbReference>
<keyword evidence="7 9" id="KW-0408">Iron</keyword>
<evidence type="ECO:0000256" key="6">
    <source>
        <dbReference type="ARBA" id="ARBA00022737"/>
    </source>
</evidence>
<keyword evidence="13" id="KW-1185">Reference proteome</keyword>
<accession>A0ABW4RBK9</accession>
<keyword evidence="5" id="KW-0732">Signal</keyword>
<keyword evidence="10" id="KW-1133">Transmembrane helix</keyword>
<dbReference type="InterPro" id="IPR036909">
    <property type="entry name" value="Cyt_c-like_dom_sf"/>
</dbReference>
<dbReference type="RefSeq" id="WP_379144167.1">
    <property type="nucleotide sequence ID" value="NZ_JBHUEN010000043.1"/>
</dbReference>
<dbReference type="Pfam" id="PF13442">
    <property type="entry name" value="Cytochrome_CBB3"/>
    <property type="match status" value="1"/>
</dbReference>
<evidence type="ECO:0000256" key="2">
    <source>
        <dbReference type="ARBA" id="ARBA00022475"/>
    </source>
</evidence>
<dbReference type="Gene3D" id="1.10.760.10">
    <property type="entry name" value="Cytochrome c-like domain"/>
    <property type="match status" value="2"/>
</dbReference>
<evidence type="ECO:0000256" key="5">
    <source>
        <dbReference type="ARBA" id="ARBA00022729"/>
    </source>
</evidence>
<feature type="domain" description="Cytochrome c" evidence="11">
    <location>
        <begin position="192"/>
        <end position="299"/>
    </location>
</feature>
<evidence type="ECO:0000256" key="1">
    <source>
        <dbReference type="ARBA" id="ARBA00004236"/>
    </source>
</evidence>
<dbReference type="Pfam" id="PF00034">
    <property type="entry name" value="Cytochrom_C"/>
    <property type="match status" value="1"/>
</dbReference>
<dbReference type="InterPro" id="IPR051459">
    <property type="entry name" value="Cytochrome_c-type_DH"/>
</dbReference>
<keyword evidence="3 9" id="KW-0349">Heme</keyword>
<dbReference type="PROSITE" id="PS51007">
    <property type="entry name" value="CYTC"/>
    <property type="match status" value="3"/>
</dbReference>
<dbReference type="PANTHER" id="PTHR35008">
    <property type="entry name" value="BLL4482 PROTEIN-RELATED"/>
    <property type="match status" value="1"/>
</dbReference>